<dbReference type="InterPro" id="IPR001650">
    <property type="entry name" value="Helicase_C-like"/>
</dbReference>
<evidence type="ECO:0000313" key="11">
    <source>
        <dbReference type="EMBL" id="KAK4117691.1"/>
    </source>
</evidence>
<dbReference type="InterPro" id="IPR049730">
    <property type="entry name" value="SNF2/RAD54-like_C"/>
</dbReference>
<comment type="similarity">
    <text evidence="1">Belongs to the SNF2/RAD54 helicase family.</text>
</comment>
<evidence type="ECO:0000256" key="7">
    <source>
        <dbReference type="SAM" id="MobiDB-lite"/>
    </source>
</evidence>
<reference evidence="11" key="1">
    <citation type="journal article" date="2023" name="Mol. Phylogenet. Evol.">
        <title>Genome-scale phylogeny and comparative genomics of the fungal order Sordariales.</title>
        <authorList>
            <person name="Hensen N."/>
            <person name="Bonometti L."/>
            <person name="Westerberg I."/>
            <person name="Brannstrom I.O."/>
            <person name="Guillou S."/>
            <person name="Cros-Aarteil S."/>
            <person name="Calhoun S."/>
            <person name="Haridas S."/>
            <person name="Kuo A."/>
            <person name="Mondo S."/>
            <person name="Pangilinan J."/>
            <person name="Riley R."/>
            <person name="LaButti K."/>
            <person name="Andreopoulos B."/>
            <person name="Lipzen A."/>
            <person name="Chen C."/>
            <person name="Yan M."/>
            <person name="Daum C."/>
            <person name="Ng V."/>
            <person name="Clum A."/>
            <person name="Steindorff A."/>
            <person name="Ohm R.A."/>
            <person name="Martin F."/>
            <person name="Silar P."/>
            <person name="Natvig D.O."/>
            <person name="Lalanne C."/>
            <person name="Gautier V."/>
            <person name="Ament-Velasquez S.L."/>
            <person name="Kruys A."/>
            <person name="Hutchinson M.I."/>
            <person name="Powell A.J."/>
            <person name="Barry K."/>
            <person name="Miller A.N."/>
            <person name="Grigoriev I.V."/>
            <person name="Debuchy R."/>
            <person name="Gladieux P."/>
            <person name="Hiltunen Thoren M."/>
            <person name="Johannesson H."/>
        </authorList>
    </citation>
    <scope>NUCLEOTIDE SEQUENCE</scope>
    <source>
        <strain evidence="11">CBS 508.74</strain>
    </source>
</reference>
<dbReference type="GO" id="GO:0008270">
    <property type="term" value="F:zinc ion binding"/>
    <property type="evidence" value="ECO:0007669"/>
    <property type="project" value="UniProtKB-KW"/>
</dbReference>
<dbReference type="InterPro" id="IPR027417">
    <property type="entry name" value="P-loop_NTPase"/>
</dbReference>
<feature type="domain" description="Helicase ATP-binding" evidence="9">
    <location>
        <begin position="523"/>
        <end position="713"/>
    </location>
</feature>
<dbReference type="Gene3D" id="3.30.40.10">
    <property type="entry name" value="Zinc/RING finger domain, C3HC4 (zinc finger)"/>
    <property type="match status" value="1"/>
</dbReference>
<dbReference type="InterPro" id="IPR014001">
    <property type="entry name" value="Helicase_ATP-bd"/>
</dbReference>
<feature type="compositionally biased region" description="Acidic residues" evidence="7">
    <location>
        <begin position="983"/>
        <end position="993"/>
    </location>
</feature>
<dbReference type="GO" id="GO:0000724">
    <property type="term" value="P:double-strand break repair via homologous recombination"/>
    <property type="evidence" value="ECO:0007669"/>
    <property type="project" value="TreeGrafter"/>
</dbReference>
<dbReference type="SMART" id="SM00184">
    <property type="entry name" value="RING"/>
    <property type="match status" value="1"/>
</dbReference>
<feature type="region of interest" description="Disordered" evidence="7">
    <location>
        <begin position="1"/>
        <end position="29"/>
    </location>
</feature>
<proteinExistence type="inferred from homology"/>
<feature type="region of interest" description="Disordered" evidence="7">
    <location>
        <begin position="328"/>
        <end position="353"/>
    </location>
</feature>
<feature type="compositionally biased region" description="Polar residues" evidence="7">
    <location>
        <begin position="216"/>
        <end position="233"/>
    </location>
</feature>
<feature type="compositionally biased region" description="Polar residues" evidence="7">
    <location>
        <begin position="1"/>
        <end position="11"/>
    </location>
</feature>
<keyword evidence="2" id="KW-0547">Nucleotide-binding</keyword>
<name>A0AAN6TPB9_9PEZI</name>
<evidence type="ECO:0000259" key="10">
    <source>
        <dbReference type="PROSITE" id="PS51194"/>
    </source>
</evidence>
<dbReference type="InterPro" id="IPR038718">
    <property type="entry name" value="SNF2-like_sf"/>
</dbReference>
<feature type="region of interest" description="Disordered" evidence="7">
    <location>
        <begin position="939"/>
        <end position="1046"/>
    </location>
</feature>
<dbReference type="Pfam" id="PF00271">
    <property type="entry name" value="Helicase_C"/>
    <property type="match status" value="1"/>
</dbReference>
<keyword evidence="6" id="KW-0479">Metal-binding</keyword>
<dbReference type="Gene3D" id="3.40.50.300">
    <property type="entry name" value="P-loop containing nucleotide triphosphate hydrolases"/>
    <property type="match status" value="1"/>
</dbReference>
<evidence type="ECO:0000256" key="2">
    <source>
        <dbReference type="ARBA" id="ARBA00022741"/>
    </source>
</evidence>
<dbReference type="Pfam" id="PF00176">
    <property type="entry name" value="SNF2-rel_dom"/>
    <property type="match status" value="1"/>
</dbReference>
<dbReference type="PROSITE" id="PS51194">
    <property type="entry name" value="HELICASE_CTER"/>
    <property type="match status" value="1"/>
</dbReference>
<keyword evidence="5" id="KW-0067">ATP-binding</keyword>
<comment type="caution">
    <text evidence="11">The sequence shown here is derived from an EMBL/GenBank/DDBJ whole genome shotgun (WGS) entry which is preliminary data.</text>
</comment>
<evidence type="ECO:0000256" key="5">
    <source>
        <dbReference type="ARBA" id="ARBA00022840"/>
    </source>
</evidence>
<feature type="compositionally biased region" description="Acidic residues" evidence="7">
    <location>
        <begin position="950"/>
        <end position="972"/>
    </location>
</feature>
<keyword evidence="4" id="KW-0347">Helicase</keyword>
<dbReference type="InterPro" id="IPR000330">
    <property type="entry name" value="SNF2_N"/>
</dbReference>
<keyword evidence="12" id="KW-1185">Reference proteome</keyword>
<dbReference type="Gene3D" id="3.40.50.10810">
    <property type="entry name" value="Tandem AAA-ATPase domain"/>
    <property type="match status" value="1"/>
</dbReference>
<dbReference type="CDD" id="cd18793">
    <property type="entry name" value="SF2_C_SNF"/>
    <property type="match status" value="1"/>
</dbReference>
<dbReference type="GO" id="GO:0005524">
    <property type="term" value="F:ATP binding"/>
    <property type="evidence" value="ECO:0007669"/>
    <property type="project" value="UniProtKB-KW"/>
</dbReference>
<dbReference type="SMART" id="SM00490">
    <property type="entry name" value="HELICc"/>
    <property type="match status" value="1"/>
</dbReference>
<dbReference type="AlphaFoldDB" id="A0AAN6TPB9"/>
<keyword evidence="6" id="KW-0862">Zinc</keyword>
<reference evidence="11" key="2">
    <citation type="submission" date="2023-05" db="EMBL/GenBank/DDBJ databases">
        <authorList>
            <consortium name="Lawrence Berkeley National Laboratory"/>
            <person name="Steindorff A."/>
            <person name="Hensen N."/>
            <person name="Bonometti L."/>
            <person name="Westerberg I."/>
            <person name="Brannstrom I.O."/>
            <person name="Guillou S."/>
            <person name="Cros-Aarteil S."/>
            <person name="Calhoun S."/>
            <person name="Haridas S."/>
            <person name="Kuo A."/>
            <person name="Mondo S."/>
            <person name="Pangilinan J."/>
            <person name="Riley R."/>
            <person name="Labutti K."/>
            <person name="Andreopoulos B."/>
            <person name="Lipzen A."/>
            <person name="Chen C."/>
            <person name="Yanf M."/>
            <person name="Daum C."/>
            <person name="Ng V."/>
            <person name="Clum A."/>
            <person name="Ohm R."/>
            <person name="Martin F."/>
            <person name="Silar P."/>
            <person name="Natvig D."/>
            <person name="Lalanne C."/>
            <person name="Gautier V."/>
            <person name="Ament-Velasquez S.L."/>
            <person name="Kruys A."/>
            <person name="Hutchinson M.I."/>
            <person name="Powell A.J."/>
            <person name="Barry K."/>
            <person name="Miller A.N."/>
            <person name="Grigoriev I.V."/>
            <person name="Debuchy R."/>
            <person name="Gladieux P."/>
            <person name="Thoren M.H."/>
            <person name="Johannesson H."/>
        </authorList>
    </citation>
    <scope>NUCLEOTIDE SEQUENCE</scope>
    <source>
        <strain evidence="11">CBS 508.74</strain>
    </source>
</reference>
<dbReference type="PROSITE" id="PS51192">
    <property type="entry name" value="HELICASE_ATP_BIND_1"/>
    <property type="match status" value="1"/>
</dbReference>
<organism evidence="11 12">
    <name type="scientific">Canariomyces notabilis</name>
    <dbReference type="NCBI Taxonomy" id="2074819"/>
    <lineage>
        <taxon>Eukaryota</taxon>
        <taxon>Fungi</taxon>
        <taxon>Dikarya</taxon>
        <taxon>Ascomycota</taxon>
        <taxon>Pezizomycotina</taxon>
        <taxon>Sordariomycetes</taxon>
        <taxon>Sordariomycetidae</taxon>
        <taxon>Sordariales</taxon>
        <taxon>Chaetomiaceae</taxon>
        <taxon>Canariomyces</taxon>
    </lineage>
</organism>
<sequence length="1259" mass="140665">MASASRTQFAGSPNLPSSDFSSSPVDPLSEKLSVQRAVLDYLLDISESAEEDIAAARAEIANLERQIAQAGSKAAPPAAHMGDAGRDELAGGNHGSHSQSTASAMDSTSGIVAPQGPGLSSRKRSLGSSHLDIDPSYRALNKSRRTTPDPGLDAFQPGFDDFGDSDFQDFSVIDLTGDNDDEWRLTIQRQKEEEDRLRRRKADVDRDAALARHWAAQTSTPTNGYATTESSHPAQTDASSWILGRYAQPSISVHTDQSRINPKPDTPLVTRPRDFPGSGADFLAGQSGPSNLLRSPQTVSESEANRYRVPGAYVDSDSDDGGLVPGRVRYPTAGPSRASVNPVPPSLSHHAPGPLPSLPTPFGSFGTANHYSPSTPAIELARQSSMARQDPHIFGSPSPLTANAPTFLSVSPDRPGSMNMKTYPWLSAPVTPLPSLATAINRVSTYNFDTLVDGDGNPFDKRLVNFLDDFVNDPRKTDEDVQKLLSNIRPDMDIPEEERGETPEAMKYPLYPHQQLALKWMKDMEEGSNKGGILADDMGLGKTISTLSLMVSRQSSDDIKTNLIIGPVALIKQWEHEVMKKLKDSHRMSVLLLHQRKRHLYTELRRYSVVLTTYGSIASEWRQYKQHVEQRKDAEGYDEGEDMELARKCPLLHPHSKFYRVILDEAQCIKNKDTQGSLAVHKINATYRWCLTGTPMMNNVTELYPLIRFLRIRPYCDFKTFQRDFRGLAAKSNTAAYTRDTAMRKLQAVLKAIMLRRMKNSMIDGKPILTLPEKTEISEHVVFSEDEQQFYKDLESRTQIQFNRYLRAGTVAKNYSNILALLLRLRQACCHPHLMDFEYVGSATSDTEMVELAKDMTAAVVERIKAIEAFECPICYDVVADPVLLIPCGHDTCSECFASLTDNSAQNNIRSGNENGAARCPVCRGPVDPAKVTNYTSFQKAHMPERVEPAEAEELLDSDTESSTADDTDSDAESVGSLADFVVPDDVDEFGSDEDARIDPELAAVSKMKETRKTKETEEARQARQVRKQSRKAKKSSKAEGKIKSKSDEVKPYMLKTLRNEASKNKEARRKYMHYLRDNWEDSAKVSRVIELLGEIQETNEKTIIFSQWTALLDLIECQIKYNLKIRYRRYTGDMSRNQRDESVRDFTEDPNTRVLLVSLRAGNAGLNLTTASRVIICDPFWNPYIEMQAVDRAHRIGQQREVKVHRVLVKETVEDRILDLQEEKRRLVEAALDEGSSKSVGRLGEQELRYLFGVNQAR</sequence>
<dbReference type="InterPro" id="IPR001841">
    <property type="entry name" value="Znf_RING"/>
</dbReference>
<feature type="domain" description="RING-type" evidence="8">
    <location>
        <begin position="872"/>
        <end position="924"/>
    </location>
</feature>
<dbReference type="Pfam" id="PF13923">
    <property type="entry name" value="zf-C3HC4_2"/>
    <property type="match status" value="1"/>
</dbReference>
<keyword evidence="3" id="KW-0378">Hydrolase</keyword>
<accession>A0AAN6TPB9</accession>
<evidence type="ECO:0000313" key="12">
    <source>
        <dbReference type="Proteomes" id="UP001302812"/>
    </source>
</evidence>
<feature type="compositionally biased region" description="Low complexity" evidence="7">
    <location>
        <begin position="12"/>
        <end position="27"/>
    </location>
</feature>
<evidence type="ECO:0000256" key="4">
    <source>
        <dbReference type="ARBA" id="ARBA00022806"/>
    </source>
</evidence>
<evidence type="ECO:0000259" key="8">
    <source>
        <dbReference type="PROSITE" id="PS50089"/>
    </source>
</evidence>
<dbReference type="SUPFAM" id="SSF57850">
    <property type="entry name" value="RING/U-box"/>
    <property type="match status" value="1"/>
</dbReference>
<evidence type="ECO:0000259" key="9">
    <source>
        <dbReference type="PROSITE" id="PS51192"/>
    </source>
</evidence>
<feature type="region of interest" description="Disordered" evidence="7">
    <location>
        <begin position="71"/>
        <end position="160"/>
    </location>
</feature>
<dbReference type="GeneID" id="89937485"/>
<feature type="compositionally biased region" description="Basic and acidic residues" evidence="7">
    <location>
        <begin position="1037"/>
        <end position="1046"/>
    </location>
</feature>
<evidence type="ECO:0000256" key="3">
    <source>
        <dbReference type="ARBA" id="ARBA00022801"/>
    </source>
</evidence>
<dbReference type="GO" id="GO:0008094">
    <property type="term" value="F:ATP-dependent activity, acting on DNA"/>
    <property type="evidence" value="ECO:0007669"/>
    <property type="project" value="TreeGrafter"/>
</dbReference>
<evidence type="ECO:0000256" key="6">
    <source>
        <dbReference type="PROSITE-ProRule" id="PRU00175"/>
    </source>
</evidence>
<dbReference type="CDD" id="cd18008">
    <property type="entry name" value="DEXDc_SHPRH-like"/>
    <property type="match status" value="1"/>
</dbReference>
<evidence type="ECO:0000256" key="1">
    <source>
        <dbReference type="ARBA" id="ARBA00007025"/>
    </source>
</evidence>
<dbReference type="InterPro" id="IPR050628">
    <property type="entry name" value="SNF2_RAD54_helicase_TF"/>
</dbReference>
<dbReference type="InterPro" id="IPR013083">
    <property type="entry name" value="Znf_RING/FYVE/PHD"/>
</dbReference>
<dbReference type="PANTHER" id="PTHR45626">
    <property type="entry name" value="TRANSCRIPTION TERMINATION FACTOR 2-RELATED"/>
    <property type="match status" value="1"/>
</dbReference>
<feature type="domain" description="Helicase C-terminal" evidence="10">
    <location>
        <begin position="1088"/>
        <end position="1245"/>
    </location>
</feature>
<dbReference type="GO" id="GO:0004386">
    <property type="term" value="F:helicase activity"/>
    <property type="evidence" value="ECO:0007669"/>
    <property type="project" value="UniProtKB-KW"/>
</dbReference>
<feature type="region of interest" description="Disordered" evidence="7">
    <location>
        <begin position="213"/>
        <end position="233"/>
    </location>
</feature>
<protein>
    <submittedName>
        <fullName evidence="11">Uncharacterized protein</fullName>
    </submittedName>
</protein>
<dbReference type="GO" id="GO:0016787">
    <property type="term" value="F:hydrolase activity"/>
    <property type="evidence" value="ECO:0007669"/>
    <property type="project" value="UniProtKB-KW"/>
</dbReference>
<dbReference type="Proteomes" id="UP001302812">
    <property type="component" value="Unassembled WGS sequence"/>
</dbReference>
<gene>
    <name evidence="11" type="ORF">N656DRAFT_764852</name>
</gene>
<dbReference type="SMART" id="SM00487">
    <property type="entry name" value="DEXDc"/>
    <property type="match status" value="1"/>
</dbReference>
<dbReference type="PROSITE" id="PS50089">
    <property type="entry name" value="ZF_RING_2"/>
    <property type="match status" value="1"/>
</dbReference>
<feature type="compositionally biased region" description="Basic residues" evidence="7">
    <location>
        <begin position="1024"/>
        <end position="1036"/>
    </location>
</feature>
<dbReference type="GO" id="GO:0005737">
    <property type="term" value="C:cytoplasm"/>
    <property type="evidence" value="ECO:0007669"/>
    <property type="project" value="TreeGrafter"/>
</dbReference>
<feature type="compositionally biased region" description="Polar residues" evidence="7">
    <location>
        <begin position="95"/>
        <end position="110"/>
    </location>
</feature>
<dbReference type="EMBL" id="MU853332">
    <property type="protein sequence ID" value="KAK4117691.1"/>
    <property type="molecule type" value="Genomic_DNA"/>
</dbReference>
<dbReference type="PANTHER" id="PTHR45626:SF16">
    <property type="entry name" value="ATP-DEPENDENT HELICASE ULS1"/>
    <property type="match status" value="1"/>
</dbReference>
<feature type="compositionally biased region" description="Basic and acidic residues" evidence="7">
    <location>
        <begin position="1007"/>
        <end position="1022"/>
    </location>
</feature>
<dbReference type="SUPFAM" id="SSF52540">
    <property type="entry name" value="P-loop containing nucleoside triphosphate hydrolases"/>
    <property type="match status" value="2"/>
</dbReference>
<dbReference type="GO" id="GO:0005634">
    <property type="term" value="C:nucleus"/>
    <property type="evidence" value="ECO:0007669"/>
    <property type="project" value="TreeGrafter"/>
</dbReference>
<dbReference type="RefSeq" id="XP_064675261.1">
    <property type="nucleotide sequence ID" value="XM_064813360.1"/>
</dbReference>
<keyword evidence="6" id="KW-0863">Zinc-finger</keyword>